<feature type="transmembrane region" description="Helical" evidence="5">
    <location>
        <begin position="109"/>
        <end position="137"/>
    </location>
</feature>
<dbReference type="PANTHER" id="PTHR12011:SF277">
    <property type="entry name" value="ADHESION G-PROTEIN COUPLED RECEPTOR G4"/>
    <property type="match status" value="1"/>
</dbReference>
<dbReference type="EMBL" id="VXAV01003817">
    <property type="protein sequence ID" value="NXL86898.1"/>
    <property type="molecule type" value="Genomic_DNA"/>
</dbReference>
<keyword evidence="9" id="KW-1185">Reference proteome</keyword>
<keyword evidence="4 5" id="KW-0472">Membrane</keyword>
<dbReference type="GO" id="GO:0007166">
    <property type="term" value="P:cell surface receptor signaling pathway"/>
    <property type="evidence" value="ECO:0007669"/>
    <property type="project" value="InterPro"/>
</dbReference>
<evidence type="ECO:0000313" key="9">
    <source>
        <dbReference type="Proteomes" id="UP000562322"/>
    </source>
</evidence>
<dbReference type="InterPro" id="IPR017452">
    <property type="entry name" value="GPCR_Rhodpsn_7TM"/>
</dbReference>
<dbReference type="PANTHER" id="PTHR12011">
    <property type="entry name" value="ADHESION G-PROTEIN COUPLED RECEPTOR"/>
    <property type="match status" value="1"/>
</dbReference>
<sequence length="153" mass="17524">MLNMVFLLDPWLSSFDQPGLCIAVAVLLHYFLLAAFTWMCMESVEFYLALVKVFNTYIPKYTLKCCVAGWGLPAIVIIIVLIINKDFYSNGSQSENNPFSKFCWIRDSVVFYISVVAYIVLALLMNTAMFITVLLQIHSVKSRAQKRSGFRKR</sequence>
<dbReference type="PROSITE" id="PS50262">
    <property type="entry name" value="G_PROTEIN_RECEP_F1_2"/>
    <property type="match status" value="1"/>
</dbReference>
<feature type="domain" description="G-protein coupled receptors family 2 profile 2" evidence="6">
    <location>
        <begin position="1"/>
        <end position="153"/>
    </location>
</feature>
<dbReference type="GO" id="GO:0005886">
    <property type="term" value="C:plasma membrane"/>
    <property type="evidence" value="ECO:0007669"/>
    <property type="project" value="TreeGrafter"/>
</dbReference>
<evidence type="ECO:0000256" key="1">
    <source>
        <dbReference type="ARBA" id="ARBA00004141"/>
    </source>
</evidence>
<dbReference type="InterPro" id="IPR000832">
    <property type="entry name" value="GPCR_2_secretin-like"/>
</dbReference>
<feature type="transmembrane region" description="Helical" evidence="5">
    <location>
        <begin position="61"/>
        <end position="83"/>
    </location>
</feature>
<feature type="transmembrane region" description="Helical" evidence="5">
    <location>
        <begin position="20"/>
        <end position="40"/>
    </location>
</feature>
<evidence type="ECO:0000256" key="3">
    <source>
        <dbReference type="ARBA" id="ARBA00022989"/>
    </source>
</evidence>
<comment type="subcellular location">
    <subcellularLocation>
        <location evidence="1">Membrane</location>
        <topology evidence="1">Multi-pass membrane protein</topology>
    </subcellularLocation>
</comment>
<dbReference type="GO" id="GO:0004930">
    <property type="term" value="F:G protein-coupled receptor activity"/>
    <property type="evidence" value="ECO:0007669"/>
    <property type="project" value="InterPro"/>
</dbReference>
<dbReference type="OrthoDB" id="10037534at2759"/>
<evidence type="ECO:0000256" key="4">
    <source>
        <dbReference type="ARBA" id="ARBA00023136"/>
    </source>
</evidence>
<keyword evidence="2 5" id="KW-0812">Transmembrane</keyword>
<name>A0A7L0W6Z2_ALELA</name>
<reference evidence="8 9" key="1">
    <citation type="submission" date="2019-09" db="EMBL/GenBank/DDBJ databases">
        <title>Bird 10,000 Genomes (B10K) Project - Family phase.</title>
        <authorList>
            <person name="Zhang G."/>
        </authorList>
    </citation>
    <scope>NUCLEOTIDE SEQUENCE [LARGE SCALE GENOMIC DNA]</scope>
    <source>
        <strain evidence="8">B10K-DU-001-39</strain>
        <tissue evidence="8">Muscle</tissue>
    </source>
</reference>
<dbReference type="AlphaFoldDB" id="A0A7L0W6Z2"/>
<feature type="domain" description="G-protein coupled receptors family 1 profile" evidence="7">
    <location>
        <begin position="1"/>
        <end position="153"/>
    </location>
</feature>
<evidence type="ECO:0000256" key="5">
    <source>
        <dbReference type="SAM" id="Phobius"/>
    </source>
</evidence>
<organism evidence="8 9">
    <name type="scientific">Alectura lathami</name>
    <name type="common">Australian brush turkey</name>
    <dbReference type="NCBI Taxonomy" id="81907"/>
    <lineage>
        <taxon>Eukaryota</taxon>
        <taxon>Metazoa</taxon>
        <taxon>Chordata</taxon>
        <taxon>Craniata</taxon>
        <taxon>Vertebrata</taxon>
        <taxon>Euteleostomi</taxon>
        <taxon>Archelosauria</taxon>
        <taxon>Archosauria</taxon>
        <taxon>Dinosauria</taxon>
        <taxon>Saurischia</taxon>
        <taxon>Theropoda</taxon>
        <taxon>Coelurosauria</taxon>
        <taxon>Aves</taxon>
        <taxon>Neognathae</taxon>
        <taxon>Galloanserae</taxon>
        <taxon>Galliformes</taxon>
        <taxon>Megapodiidae</taxon>
        <taxon>Alectura</taxon>
    </lineage>
</organism>
<dbReference type="Gene3D" id="1.20.1070.10">
    <property type="entry name" value="Rhodopsin 7-helix transmembrane proteins"/>
    <property type="match status" value="1"/>
</dbReference>
<evidence type="ECO:0000259" key="6">
    <source>
        <dbReference type="PROSITE" id="PS50261"/>
    </source>
</evidence>
<evidence type="ECO:0000256" key="2">
    <source>
        <dbReference type="ARBA" id="ARBA00022692"/>
    </source>
</evidence>
<protein>
    <submittedName>
        <fullName evidence="8">AGRG4 protein</fullName>
    </submittedName>
</protein>
<dbReference type="Proteomes" id="UP000562322">
    <property type="component" value="Unassembled WGS sequence"/>
</dbReference>
<proteinExistence type="predicted"/>
<gene>
    <name evidence="8" type="primary">Adgrg4</name>
    <name evidence="8" type="ORF">ALELAT_R01581</name>
</gene>
<dbReference type="PROSITE" id="PS50261">
    <property type="entry name" value="G_PROTEIN_RECEP_F2_4"/>
    <property type="match status" value="1"/>
</dbReference>
<feature type="non-terminal residue" evidence="8">
    <location>
        <position position="153"/>
    </location>
</feature>
<feature type="non-terminal residue" evidence="8">
    <location>
        <position position="1"/>
    </location>
</feature>
<dbReference type="InterPro" id="IPR017981">
    <property type="entry name" value="GPCR_2-like_7TM"/>
</dbReference>
<evidence type="ECO:0000259" key="7">
    <source>
        <dbReference type="PROSITE" id="PS50262"/>
    </source>
</evidence>
<accession>A0A7L0W6Z2</accession>
<comment type="caution">
    <text evidence="8">The sequence shown here is derived from an EMBL/GenBank/DDBJ whole genome shotgun (WGS) entry which is preliminary data.</text>
</comment>
<keyword evidence="3 5" id="KW-1133">Transmembrane helix</keyword>
<dbReference type="SUPFAM" id="SSF81321">
    <property type="entry name" value="Family A G protein-coupled receptor-like"/>
    <property type="match status" value="1"/>
</dbReference>
<dbReference type="GO" id="GO:0007189">
    <property type="term" value="P:adenylate cyclase-activating G protein-coupled receptor signaling pathway"/>
    <property type="evidence" value="ECO:0007669"/>
    <property type="project" value="TreeGrafter"/>
</dbReference>
<evidence type="ECO:0000313" key="8">
    <source>
        <dbReference type="EMBL" id="NXL86898.1"/>
    </source>
</evidence>
<dbReference type="Pfam" id="PF00002">
    <property type="entry name" value="7tm_2"/>
    <property type="match status" value="1"/>
</dbReference>